<evidence type="ECO:0000256" key="3">
    <source>
        <dbReference type="ARBA" id="ARBA00022448"/>
    </source>
</evidence>
<evidence type="ECO:0000256" key="4">
    <source>
        <dbReference type="ARBA" id="ARBA00022729"/>
    </source>
</evidence>
<dbReference type="PROSITE" id="PS51318">
    <property type="entry name" value="TAT"/>
    <property type="match status" value="1"/>
</dbReference>
<evidence type="ECO:0000259" key="8">
    <source>
        <dbReference type="SMART" id="SM00062"/>
    </source>
</evidence>
<proteinExistence type="inferred from homology"/>
<dbReference type="Pfam" id="PF09084">
    <property type="entry name" value="NMT1"/>
    <property type="match status" value="1"/>
</dbReference>
<dbReference type="InterPro" id="IPR006311">
    <property type="entry name" value="TAT_signal"/>
</dbReference>
<dbReference type="InterPro" id="IPR001638">
    <property type="entry name" value="Solute-binding_3/MltF_N"/>
</dbReference>
<dbReference type="AlphaFoldDB" id="A0A561C647"/>
<dbReference type="SMART" id="SM00062">
    <property type="entry name" value="PBPb"/>
    <property type="match status" value="1"/>
</dbReference>
<dbReference type="RefSeq" id="WP_145743747.1">
    <property type="nucleotide sequence ID" value="NZ_VIVL01000004.1"/>
</dbReference>
<evidence type="ECO:0000256" key="1">
    <source>
        <dbReference type="ARBA" id="ARBA00004418"/>
    </source>
</evidence>
<evidence type="ECO:0000256" key="5">
    <source>
        <dbReference type="ARBA" id="ARBA00055538"/>
    </source>
</evidence>
<keyword evidence="4 7" id="KW-0732">Signal</keyword>
<evidence type="ECO:0000256" key="6">
    <source>
        <dbReference type="ARBA" id="ARBA00070228"/>
    </source>
</evidence>
<evidence type="ECO:0000256" key="2">
    <source>
        <dbReference type="ARBA" id="ARBA00010742"/>
    </source>
</evidence>
<name>A0A561C647_9BURK</name>
<dbReference type="Gene3D" id="3.40.190.10">
    <property type="entry name" value="Periplasmic binding protein-like II"/>
    <property type="match status" value="2"/>
</dbReference>
<organism evidence="9 10">
    <name type="scientific">Variovorax beijingensis</name>
    <dbReference type="NCBI Taxonomy" id="2496117"/>
    <lineage>
        <taxon>Bacteria</taxon>
        <taxon>Pseudomonadati</taxon>
        <taxon>Pseudomonadota</taxon>
        <taxon>Betaproteobacteria</taxon>
        <taxon>Burkholderiales</taxon>
        <taxon>Comamonadaceae</taxon>
        <taxon>Variovorax</taxon>
    </lineage>
</organism>
<dbReference type="EMBL" id="VIVL01000004">
    <property type="protein sequence ID" value="TWD86518.1"/>
    <property type="molecule type" value="Genomic_DNA"/>
</dbReference>
<reference evidence="9 10" key="1">
    <citation type="submission" date="2019-06" db="EMBL/GenBank/DDBJ databases">
        <title>Sorghum-associated microbial communities from plants grown in Nebraska, USA.</title>
        <authorList>
            <person name="Schachtman D."/>
        </authorList>
    </citation>
    <scope>NUCLEOTIDE SEQUENCE [LARGE SCALE GENOMIC DNA]</scope>
    <source>
        <strain evidence="9 10">T529</strain>
    </source>
</reference>
<dbReference type="PANTHER" id="PTHR30024:SF42">
    <property type="entry name" value="ALIPHATIC SULFONATES-BINDING PROTEIN-RELATED"/>
    <property type="match status" value="1"/>
</dbReference>
<evidence type="ECO:0000313" key="9">
    <source>
        <dbReference type="EMBL" id="TWD86518.1"/>
    </source>
</evidence>
<dbReference type="GO" id="GO:0016020">
    <property type="term" value="C:membrane"/>
    <property type="evidence" value="ECO:0007669"/>
    <property type="project" value="InterPro"/>
</dbReference>
<dbReference type="InterPro" id="IPR010067">
    <property type="entry name" value="ABC_SsuA_sub-bd"/>
</dbReference>
<dbReference type="GO" id="GO:0042626">
    <property type="term" value="F:ATPase-coupled transmembrane transporter activity"/>
    <property type="evidence" value="ECO:0007669"/>
    <property type="project" value="InterPro"/>
</dbReference>
<dbReference type="OrthoDB" id="286202at2"/>
<dbReference type="Proteomes" id="UP000319722">
    <property type="component" value="Unassembled WGS sequence"/>
</dbReference>
<evidence type="ECO:0000313" key="10">
    <source>
        <dbReference type="Proteomes" id="UP000319722"/>
    </source>
</evidence>
<dbReference type="PANTHER" id="PTHR30024">
    <property type="entry name" value="ALIPHATIC SULFONATES-BINDING PROTEIN-RELATED"/>
    <property type="match status" value="1"/>
</dbReference>
<comment type="similarity">
    <text evidence="2">Belongs to the bacterial solute-binding protein SsuA/TauA family.</text>
</comment>
<dbReference type="NCBIfam" id="TIGR01728">
    <property type="entry name" value="SsuA_fam"/>
    <property type="match status" value="1"/>
</dbReference>
<dbReference type="FunFam" id="3.40.190.10:FF:000050">
    <property type="entry name" value="Sulfonate ABC transporter substrate-binding protein"/>
    <property type="match status" value="1"/>
</dbReference>
<feature type="chain" id="PRO_5021798083" description="Putative aliphatic sulfonates-binding protein" evidence="7">
    <location>
        <begin position="26"/>
        <end position="318"/>
    </location>
</feature>
<comment type="function">
    <text evidence="5">Part of a binding-protein-dependent transport system for aliphatic sulfonates. Putative binding protein.</text>
</comment>
<keyword evidence="3" id="KW-0813">Transport</keyword>
<comment type="caution">
    <text evidence="9">The sequence shown here is derived from an EMBL/GenBank/DDBJ whole genome shotgun (WGS) entry which is preliminary data.</text>
</comment>
<dbReference type="SUPFAM" id="SSF53850">
    <property type="entry name" value="Periplasmic binding protein-like II"/>
    <property type="match status" value="1"/>
</dbReference>
<dbReference type="InterPro" id="IPR015168">
    <property type="entry name" value="SsuA/THI5"/>
</dbReference>
<comment type="subcellular location">
    <subcellularLocation>
        <location evidence="1">Periplasm</location>
    </subcellularLocation>
</comment>
<feature type="signal peptide" evidence="7">
    <location>
        <begin position="1"/>
        <end position="25"/>
    </location>
</feature>
<dbReference type="GO" id="GO:0042597">
    <property type="term" value="C:periplasmic space"/>
    <property type="evidence" value="ECO:0007669"/>
    <property type="project" value="UniProtKB-SubCell"/>
</dbReference>
<evidence type="ECO:0000256" key="7">
    <source>
        <dbReference type="SAM" id="SignalP"/>
    </source>
</evidence>
<feature type="domain" description="Solute-binding protein family 3/N-terminal" evidence="8">
    <location>
        <begin position="34"/>
        <end position="253"/>
    </location>
</feature>
<accession>A0A561C647</accession>
<gene>
    <name evidence="9" type="ORF">FB547_104467</name>
</gene>
<dbReference type="CDD" id="cd13557">
    <property type="entry name" value="PBP2_SsuA"/>
    <property type="match status" value="1"/>
</dbReference>
<sequence>MTFLSLPRRRLLQGAAAAIAVPSFAALAQAPARQLRIGHQKGALSILKGRGTLEKRLAPLGVAVKWTEFTAGPVQLEALNVGSIDFGDVGEAPPIFAQAAGAPLAYVATTLPRPQSEAVLVPRGSAIRTVAELKGKKVALNKGSNVHYFIVKLFEKHGLAYSDLNLVFLPPADARAAFEKGSVDAWVIWDPFLAAAEKSLEARVLADATGVVGNRGYYFSSLGYAAKNADVLAIAIEEINKVDVWGTAHRNDLAAEFAALWGLPKPVAELTVARAAYGTSPISKAVLAEQQKIADTFFDLKLIPRRISVLEAAAAGIA</sequence>
<protein>
    <recommendedName>
        <fullName evidence="6">Putative aliphatic sulfonates-binding protein</fullName>
    </recommendedName>
</protein>